<evidence type="ECO:0000313" key="3">
    <source>
        <dbReference type="Proteomes" id="UP000092600"/>
    </source>
</evidence>
<reference evidence="2 3" key="1">
    <citation type="journal article" date="2016" name="DNA Res.">
        <title>The draft genome of MD-2 pineapple using hybrid error correction of long reads.</title>
        <authorList>
            <person name="Redwan R.M."/>
            <person name="Saidin A."/>
            <person name="Kumar S.V."/>
        </authorList>
    </citation>
    <scope>NUCLEOTIDE SEQUENCE [LARGE SCALE GENOMIC DNA]</scope>
    <source>
        <strain evidence="3">cv. MD2</strain>
        <tissue evidence="2">Leaf</tissue>
    </source>
</reference>
<evidence type="ECO:0000313" key="2">
    <source>
        <dbReference type="EMBL" id="OAY76483.1"/>
    </source>
</evidence>
<gene>
    <name evidence="2" type="ORF">ACMD2_23031</name>
</gene>
<dbReference type="Proteomes" id="UP000092600">
    <property type="component" value="Unassembled WGS sequence"/>
</dbReference>
<comment type="caution">
    <text evidence="2">The sequence shown here is derived from an EMBL/GenBank/DDBJ whole genome shotgun (WGS) entry which is preliminary data.</text>
</comment>
<protein>
    <submittedName>
        <fullName evidence="2">Uncharacterized protein</fullName>
    </submittedName>
</protein>
<proteinExistence type="predicted"/>
<evidence type="ECO:0000256" key="1">
    <source>
        <dbReference type="SAM" id="MobiDB-lite"/>
    </source>
</evidence>
<dbReference type="EMBL" id="LSRQ01001792">
    <property type="protein sequence ID" value="OAY76483.1"/>
    <property type="molecule type" value="Genomic_DNA"/>
</dbReference>
<organism evidence="2 3">
    <name type="scientific">Ananas comosus</name>
    <name type="common">Pineapple</name>
    <name type="synonym">Ananas ananas</name>
    <dbReference type="NCBI Taxonomy" id="4615"/>
    <lineage>
        <taxon>Eukaryota</taxon>
        <taxon>Viridiplantae</taxon>
        <taxon>Streptophyta</taxon>
        <taxon>Embryophyta</taxon>
        <taxon>Tracheophyta</taxon>
        <taxon>Spermatophyta</taxon>
        <taxon>Magnoliopsida</taxon>
        <taxon>Liliopsida</taxon>
        <taxon>Poales</taxon>
        <taxon>Bromeliaceae</taxon>
        <taxon>Bromelioideae</taxon>
        <taxon>Ananas</taxon>
    </lineage>
</organism>
<dbReference type="AlphaFoldDB" id="A0A199VHJ5"/>
<feature type="non-terminal residue" evidence="2">
    <location>
        <position position="244"/>
    </location>
</feature>
<feature type="region of interest" description="Disordered" evidence="1">
    <location>
        <begin position="222"/>
        <end position="244"/>
    </location>
</feature>
<accession>A0A199VHJ5</accession>
<name>A0A199VHJ5_ANACO</name>
<sequence length="244" mass="27428">MRDLKERRAARSDAACSILAAAARRYEDVFERTEGAGGDDGVGREPEGRISNMAHLPMVSGISPESLLFERSSSLTFIKLPTSDGNESFSKLCDKSRKFVSDERIVSYIQHSETGAVGQCCNEAPITRLPGFESIDSQFEPRETLQGSKARRPSAFREERFVRVGGMVPVRLVNWIASVFKERRLPKDGGMAPDNLEQLPSEDGIVPRREFTLRSRYRNRRRLPNSSGMYPSSLLSDRSILRRN</sequence>
<feature type="compositionally biased region" description="Low complexity" evidence="1">
    <location>
        <begin position="224"/>
        <end position="238"/>
    </location>
</feature>